<feature type="coiled-coil region" evidence="1">
    <location>
        <begin position="53"/>
        <end position="132"/>
    </location>
</feature>
<name>A0A5S9F0V5_UABAM</name>
<accession>A0A5S9F0V5</accession>
<dbReference type="Proteomes" id="UP000326354">
    <property type="component" value="Chromosome"/>
</dbReference>
<feature type="transmembrane region" description="Helical" evidence="2">
    <location>
        <begin position="32"/>
        <end position="53"/>
    </location>
</feature>
<dbReference type="InterPro" id="IPR036641">
    <property type="entry name" value="HPT_dom_sf"/>
</dbReference>
<keyword evidence="2" id="KW-0472">Membrane</keyword>
<organism evidence="3 4">
    <name type="scientific">Uabimicrobium amorphum</name>
    <dbReference type="NCBI Taxonomy" id="2596890"/>
    <lineage>
        <taxon>Bacteria</taxon>
        <taxon>Pseudomonadati</taxon>
        <taxon>Planctomycetota</taxon>
        <taxon>Candidatus Uabimicrobiia</taxon>
        <taxon>Candidatus Uabimicrobiales</taxon>
        <taxon>Candidatus Uabimicrobiaceae</taxon>
        <taxon>Candidatus Uabimicrobium</taxon>
    </lineage>
</organism>
<gene>
    <name evidence="3" type="ORF">UABAM_00097</name>
</gene>
<dbReference type="AlphaFoldDB" id="A0A5S9F0V5"/>
<keyword evidence="2" id="KW-0812">Transmembrane</keyword>
<dbReference type="RefSeq" id="WP_151966025.1">
    <property type="nucleotide sequence ID" value="NZ_AP019860.1"/>
</dbReference>
<evidence type="ECO:0000313" key="4">
    <source>
        <dbReference type="Proteomes" id="UP000326354"/>
    </source>
</evidence>
<evidence type="ECO:0000256" key="1">
    <source>
        <dbReference type="SAM" id="Coils"/>
    </source>
</evidence>
<dbReference type="KEGG" id="uam:UABAM_00097"/>
<feature type="transmembrane region" description="Helical" evidence="2">
    <location>
        <begin position="7"/>
        <end position="26"/>
    </location>
</feature>
<proteinExistence type="predicted"/>
<dbReference type="EMBL" id="AP019860">
    <property type="protein sequence ID" value="BBM81758.1"/>
    <property type="molecule type" value="Genomic_DNA"/>
</dbReference>
<reference evidence="3 4" key="1">
    <citation type="submission" date="2019-08" db="EMBL/GenBank/DDBJ databases">
        <title>Complete genome sequence of Candidatus Uab amorphum.</title>
        <authorList>
            <person name="Shiratori T."/>
            <person name="Suzuki S."/>
            <person name="Kakizawa Y."/>
            <person name="Ishida K."/>
        </authorList>
    </citation>
    <scope>NUCLEOTIDE SEQUENCE [LARGE SCALE GENOMIC DNA]</scope>
    <source>
        <strain evidence="3 4">SRT547</strain>
    </source>
</reference>
<evidence type="ECO:0000256" key="2">
    <source>
        <dbReference type="SAM" id="Phobius"/>
    </source>
</evidence>
<dbReference type="GO" id="GO:0000160">
    <property type="term" value="P:phosphorelay signal transduction system"/>
    <property type="evidence" value="ECO:0007669"/>
    <property type="project" value="InterPro"/>
</dbReference>
<evidence type="ECO:0000313" key="3">
    <source>
        <dbReference type="EMBL" id="BBM81758.1"/>
    </source>
</evidence>
<dbReference type="SUPFAM" id="SSF47226">
    <property type="entry name" value="Histidine-containing phosphotransfer domain, HPT domain"/>
    <property type="match status" value="1"/>
</dbReference>
<sequence length="589" mass="68355">MNKKASNIYFLALFILISTLFVNLLFHNTILHYISCALSIFILFFSINALFLAQQEAQRIKELEKLSEKLAEQQAAFEDLQEKYQEKIHNEAQLQQQLETISTDCKDNKIVRQKLEQQLNDVAQKNNLDTQNLWEIIRSNSDILQDFLREIPQKIETLLHEFSILQEQSANRGLLANLDTHIQQIKNQTRLLNFTTATTKCKKIEALSGIVRTKTGEIRLEQLVEMENHVLQLVDSLKRYHKFGQQYVEQLQKNTKNNKLSISGQRLSNVENHLQVLQRMIFSGDVYSSELDDFLKTTHKALSSVLDLPPFKDRLIFEFSDLFDQVLKVHHNRVQRRQIAWSIEHKHPRVLLHADCVNTNQILTVFTYMCIVLADKANEVHFKSKILPATRKDDWDILQVEGVVKKTHKTDKIKKAIKKLFREYQKVSRDTLTELEIIGKGFCLRFPVVVNKKFNDKLSVGIFGSVDERLSDKLSSCAKFFPFDFEIVQNPADCHTIDIAIADSKVLETLGSHIHKLLQTGNHAIPLLISVSQNEKDPITFAGEYYYLNLPIRKIQLRWLIFQCLDYIITNTMTPKIAKTIVFQRPPKQ</sequence>
<keyword evidence="2" id="KW-1133">Transmembrane helix</keyword>
<keyword evidence="1" id="KW-0175">Coiled coil</keyword>
<keyword evidence="4" id="KW-1185">Reference proteome</keyword>
<protein>
    <submittedName>
        <fullName evidence="3">Uncharacterized protein</fullName>
    </submittedName>
</protein>